<dbReference type="AlphaFoldDB" id="A0A927F691"/>
<dbReference type="Gene3D" id="3.90.1150.10">
    <property type="entry name" value="Aspartate Aminotransferase, domain 1"/>
    <property type="match status" value="1"/>
</dbReference>
<reference evidence="6" key="1">
    <citation type="submission" date="2020-09" db="EMBL/GenBank/DDBJ databases">
        <title>Pelagicoccus enzymogenes sp. nov. with an EPS production, isolated from marine sediment.</title>
        <authorList>
            <person name="Feng X."/>
        </authorList>
    </citation>
    <scope>NUCLEOTIDE SEQUENCE</scope>
    <source>
        <strain evidence="6">NFK12</strain>
    </source>
</reference>
<dbReference type="FunFam" id="3.40.640.10:FF:000046">
    <property type="entry name" value="Cystathionine gamma-lyase"/>
    <property type="match status" value="1"/>
</dbReference>
<gene>
    <name evidence="6" type="ORF">IEN85_06805</name>
</gene>
<keyword evidence="2 3" id="KW-0663">Pyridoxal phosphate</keyword>
<dbReference type="Pfam" id="PF01053">
    <property type="entry name" value="Cys_Met_Meta_PP"/>
    <property type="match status" value="1"/>
</dbReference>
<dbReference type="SUPFAM" id="SSF53383">
    <property type="entry name" value="PLP-dependent transferases"/>
    <property type="match status" value="1"/>
</dbReference>
<dbReference type="Gene3D" id="3.40.640.10">
    <property type="entry name" value="Type I PLP-dependent aspartate aminotransferase-like (Major domain)"/>
    <property type="match status" value="1"/>
</dbReference>
<evidence type="ECO:0000313" key="6">
    <source>
        <dbReference type="EMBL" id="MBD5779198.1"/>
    </source>
</evidence>
<feature type="region of interest" description="Disordered" evidence="5">
    <location>
        <begin position="1"/>
        <end position="28"/>
    </location>
</feature>
<evidence type="ECO:0000256" key="4">
    <source>
        <dbReference type="RuleBase" id="RU362118"/>
    </source>
</evidence>
<evidence type="ECO:0000256" key="3">
    <source>
        <dbReference type="PIRSR" id="PIRSR001434-2"/>
    </source>
</evidence>
<evidence type="ECO:0000256" key="5">
    <source>
        <dbReference type="SAM" id="MobiDB-lite"/>
    </source>
</evidence>
<dbReference type="InterPro" id="IPR015422">
    <property type="entry name" value="PyrdxlP-dep_Trfase_small"/>
</dbReference>
<comment type="similarity">
    <text evidence="4">Belongs to the trans-sulfuration enzymes family.</text>
</comment>
<dbReference type="InterPro" id="IPR000277">
    <property type="entry name" value="Cys/Met-Metab_PyrdxlP-dep_enz"/>
</dbReference>
<sequence length="408" mass="43354">MESDDRSNRLRTRCSHLGGRPEGNEPYVPPIVQSTLFNLGSAADAESIFSGERPGHAYTRFGNPTVEKLAEAISSLEGGGGALVTSSGNAATLCAVTIAMSGRSGKLVTHPDIYGGSHELLAILSETYGLQVAVVDPSEEASWLDAVRNAGAVLLETPSNPLMRLIDLKATIEAARSKAAPVIVDNTVATPFNQQPFQFGADWVVQSTTKYLNGHSDVVGGCLVKREKLTPQDRRVHKNLGGTVNAMEAWLVLRGMRTFALRMEAHNRNGRAIADWLRGHPAVSKVHYPGNGGKRQAEIFGRQMSGGSGFLAFELSGGGEAADRFLDRMQLITHAVSLGGMESLATRPAMSSHRGMDPEARRLAGITDGLIRLSVGTEAPEDLIADLQRALPGGTGAYQANGGKFEGT</sequence>
<evidence type="ECO:0000256" key="1">
    <source>
        <dbReference type="ARBA" id="ARBA00001933"/>
    </source>
</evidence>
<feature type="modified residue" description="N6-(pyridoxal phosphate)lysine" evidence="3">
    <location>
        <position position="210"/>
    </location>
</feature>
<dbReference type="InterPro" id="IPR015424">
    <property type="entry name" value="PyrdxlP-dep_Trfase"/>
</dbReference>
<dbReference type="PANTHER" id="PTHR11808:SF85">
    <property type="entry name" value="CYSTATHIONINE GAMMA-LYASE-RELATED"/>
    <property type="match status" value="1"/>
</dbReference>
<dbReference type="GO" id="GO:0008483">
    <property type="term" value="F:transaminase activity"/>
    <property type="evidence" value="ECO:0007669"/>
    <property type="project" value="UniProtKB-KW"/>
</dbReference>
<comment type="caution">
    <text evidence="6">The sequence shown here is derived from an EMBL/GenBank/DDBJ whole genome shotgun (WGS) entry which is preliminary data.</text>
</comment>
<keyword evidence="6" id="KW-0808">Transferase</keyword>
<dbReference type="GO" id="GO:0005737">
    <property type="term" value="C:cytoplasm"/>
    <property type="evidence" value="ECO:0007669"/>
    <property type="project" value="TreeGrafter"/>
</dbReference>
<dbReference type="RefSeq" id="WP_191616333.1">
    <property type="nucleotide sequence ID" value="NZ_JACYFG010000007.1"/>
</dbReference>
<dbReference type="PANTHER" id="PTHR11808">
    <property type="entry name" value="TRANS-SULFURATION ENZYME FAMILY MEMBER"/>
    <property type="match status" value="1"/>
</dbReference>
<accession>A0A927F691</accession>
<comment type="cofactor">
    <cofactor evidence="1 4">
        <name>pyridoxal 5'-phosphate</name>
        <dbReference type="ChEBI" id="CHEBI:597326"/>
    </cofactor>
</comment>
<keyword evidence="6" id="KW-0032">Aminotransferase</keyword>
<dbReference type="Proteomes" id="UP000622317">
    <property type="component" value="Unassembled WGS sequence"/>
</dbReference>
<dbReference type="GO" id="GO:0004123">
    <property type="term" value="F:cystathionine gamma-lyase activity"/>
    <property type="evidence" value="ECO:0007669"/>
    <property type="project" value="TreeGrafter"/>
</dbReference>
<dbReference type="InterPro" id="IPR015421">
    <property type="entry name" value="PyrdxlP-dep_Trfase_major"/>
</dbReference>
<evidence type="ECO:0000313" key="7">
    <source>
        <dbReference type="Proteomes" id="UP000622317"/>
    </source>
</evidence>
<name>A0A927F691_9BACT</name>
<dbReference type="PIRSF" id="PIRSF001434">
    <property type="entry name" value="CGS"/>
    <property type="match status" value="1"/>
</dbReference>
<dbReference type="CDD" id="cd00614">
    <property type="entry name" value="CGS_like"/>
    <property type="match status" value="1"/>
</dbReference>
<evidence type="ECO:0000256" key="2">
    <source>
        <dbReference type="ARBA" id="ARBA00022898"/>
    </source>
</evidence>
<protein>
    <submittedName>
        <fullName evidence="6">Aminotransferase class I/II-fold pyridoxal phosphate-dependent enzyme</fullName>
    </submittedName>
</protein>
<dbReference type="GO" id="GO:0019343">
    <property type="term" value="P:cysteine biosynthetic process via cystathionine"/>
    <property type="evidence" value="ECO:0007669"/>
    <property type="project" value="TreeGrafter"/>
</dbReference>
<organism evidence="6 7">
    <name type="scientific">Pelagicoccus enzymogenes</name>
    <dbReference type="NCBI Taxonomy" id="2773457"/>
    <lineage>
        <taxon>Bacteria</taxon>
        <taxon>Pseudomonadati</taxon>
        <taxon>Verrucomicrobiota</taxon>
        <taxon>Opitutia</taxon>
        <taxon>Puniceicoccales</taxon>
        <taxon>Pelagicoccaceae</taxon>
        <taxon>Pelagicoccus</taxon>
    </lineage>
</organism>
<keyword evidence="7" id="KW-1185">Reference proteome</keyword>
<proteinExistence type="inferred from homology"/>
<dbReference type="GO" id="GO:0030170">
    <property type="term" value="F:pyridoxal phosphate binding"/>
    <property type="evidence" value="ECO:0007669"/>
    <property type="project" value="InterPro"/>
</dbReference>
<dbReference type="EMBL" id="JACYFG010000007">
    <property type="protein sequence ID" value="MBD5779198.1"/>
    <property type="molecule type" value="Genomic_DNA"/>
</dbReference>
<dbReference type="GO" id="GO:0019346">
    <property type="term" value="P:transsulfuration"/>
    <property type="evidence" value="ECO:0007669"/>
    <property type="project" value="InterPro"/>
</dbReference>